<organism evidence="3 4">
    <name type="scientific">Cytospora leucostoma</name>
    <dbReference type="NCBI Taxonomy" id="1230097"/>
    <lineage>
        <taxon>Eukaryota</taxon>
        <taxon>Fungi</taxon>
        <taxon>Dikarya</taxon>
        <taxon>Ascomycota</taxon>
        <taxon>Pezizomycotina</taxon>
        <taxon>Sordariomycetes</taxon>
        <taxon>Sordariomycetidae</taxon>
        <taxon>Diaporthales</taxon>
        <taxon>Cytosporaceae</taxon>
        <taxon>Cytospora</taxon>
    </lineage>
</organism>
<feature type="compositionally biased region" description="Low complexity" evidence="1">
    <location>
        <begin position="59"/>
        <end position="79"/>
    </location>
</feature>
<keyword evidence="4" id="KW-1185">Reference proteome</keyword>
<evidence type="ECO:0000259" key="2">
    <source>
        <dbReference type="Pfam" id="PF25353"/>
    </source>
</evidence>
<dbReference type="Gene3D" id="3.80.10.10">
    <property type="entry name" value="Ribonuclease Inhibitor"/>
    <property type="match status" value="1"/>
</dbReference>
<dbReference type="Pfam" id="PF25353">
    <property type="entry name" value="PH_2nd_LRR"/>
    <property type="match status" value="1"/>
</dbReference>
<feature type="compositionally biased region" description="Low complexity" evidence="1">
    <location>
        <begin position="18"/>
        <end position="37"/>
    </location>
</feature>
<dbReference type="EMBL" id="LKEB01000002">
    <property type="protein sequence ID" value="ROW17720.1"/>
    <property type="molecule type" value="Genomic_DNA"/>
</dbReference>
<feature type="region of interest" description="Disordered" evidence="1">
    <location>
        <begin position="1"/>
        <end position="106"/>
    </location>
</feature>
<feature type="compositionally biased region" description="Polar residues" evidence="1">
    <location>
        <begin position="38"/>
        <end position="58"/>
    </location>
</feature>
<feature type="compositionally biased region" description="Polar residues" evidence="1">
    <location>
        <begin position="88"/>
        <end position="106"/>
    </location>
</feature>
<accession>A0A423XMF4</accession>
<dbReference type="InterPro" id="IPR032675">
    <property type="entry name" value="LRR_dom_sf"/>
</dbReference>
<comment type="caution">
    <text evidence="3">The sequence shown here is derived from an EMBL/GenBank/DDBJ whole genome shotgun (WGS) entry which is preliminary data.</text>
</comment>
<dbReference type="InterPro" id="IPR057334">
    <property type="entry name" value="PH_2nd_LRR"/>
</dbReference>
<name>A0A423XMF4_9PEZI</name>
<dbReference type="PANTHER" id="PTHR24114">
    <property type="entry name" value="LEUCINE RICH REPEAT FAMILY PROTEIN"/>
    <property type="match status" value="1"/>
</dbReference>
<gene>
    <name evidence="3" type="ORF">VPNG_00943</name>
</gene>
<dbReference type="AlphaFoldDB" id="A0A423XMF4"/>
<dbReference type="SUPFAM" id="SSF52047">
    <property type="entry name" value="RNI-like"/>
    <property type="match status" value="1"/>
</dbReference>
<dbReference type="InterPro" id="IPR052394">
    <property type="entry name" value="LRR-containing"/>
</dbReference>
<evidence type="ECO:0000256" key="1">
    <source>
        <dbReference type="SAM" id="MobiDB-lite"/>
    </source>
</evidence>
<protein>
    <recommendedName>
        <fullName evidence="2">LRR-containing protein second PH domain-containing protein</fullName>
    </recommendedName>
</protein>
<evidence type="ECO:0000313" key="4">
    <source>
        <dbReference type="Proteomes" id="UP000285146"/>
    </source>
</evidence>
<evidence type="ECO:0000313" key="3">
    <source>
        <dbReference type="EMBL" id="ROW17720.1"/>
    </source>
</evidence>
<dbReference type="InParanoid" id="A0A423XMF4"/>
<sequence length="1261" mass="139483">MDLLKWKRQSSTQSLQGLTLDSPLTSSSPAASSPASSIHENSLRNSGFFTTVKRSLSRASTSPPGSGDASSAGAPGSPGRKILHKQRGSFSSFDSMQRRSSVTSEGYSRVSRTYSMSFSSTRSSTNGIEWKTAIDWKTQQVEAHCPVEADPQVLRSKPAYMVITQDYIVKMKSKAEALTTFPQISSGLERENNNAVPSPEPLLVIPIHMVVSAFLAESSRPSFGIEIWWKSSSSRAAHNSTQLFFSLPQERADQMEKIVQQLKAKNTEFPDASLVPLEVEAQILQIITEEEPGFTTCKPEIFPVVRRTPVREDVLSTKLEKTRRAQDGASWYLALGRNKCYIAEAGPGLPVDVRYQSFGLVNLETFRAKWNLHEERFVLSFREPFKPAVTLELASRYYRQIVITFMKADRFLKPCWPTSLQTVEVFRISGLADPQLLIPGDNYGGLKRTLDAFLSAYNCTTVEWEINWRTAFAPEFRLLPLKSGVAYTNLQILAVMRSLRYNDYFNSISFSGIDLTNLWDKSDFHGRTPVPYMNRSGLSLSEVELGPVRFGSLLHQELHALAFCSETVRQIDLTNCFPENSVRQEMAASGKWPAFLFPILNLLELGLTKCNHLLLSGNYLRAPDVESLIEALMSEQAEVQALDISNCCLSDLALRDIFEVLFQQGRSLQNLDVSGNRGRVPASVVASLSEIILDLRKVNLSGVLMGDIPGPLLSFETLSRFENLEELDLSNYKVNDATLYALEYFLSQKLLPSEPQHHTQTNSHNQTPVSPASTLRKIALNNCGINGREAARLIRALGQHTSAHLHISGNPMEDGIDDLCQAISLTPGPVGLHMDMVEFRDEYNFVALMKALTANKKNSFLSMAGTGPTPSANAPCATEVCEALEGFFAGNNSVKYLDLSGYSGKLDEGQLGKGSARSLRGLASNTTLTHLRIRNQNLHDDVGTLGSVIRQNTTLRMVDCQDNNWNLTSIQFLAKSLKLNKRIIEFPFEQTEHDRVWQRVVGDIRRQSGSSKTALATQHEQEIVLWGALQKQVKELTDTIQRNRLALEFNSSFSIGFEESLETETGWPSLELKLTNTNQSRPPPHLSATNQKLLQVTPSPNRLLDLDLDSDLITTPVDASARDKQREMRVHEVPSTAPVRVRSEAVEVEEDDAAPYHVDGDEELLETPLGGSGLHDDDAGWITPTTSEILAGPATPRTPPPMLGFPDGMDADGLGKEGSAQASARCSAAASSPRVVPAFDMGPYFVGSRYRIGGLEAHMEE</sequence>
<dbReference type="OrthoDB" id="120976at2759"/>
<dbReference type="STRING" id="1230097.A0A423XMF4"/>
<proteinExistence type="predicted"/>
<reference evidence="3 4" key="1">
    <citation type="submission" date="2015-09" db="EMBL/GenBank/DDBJ databases">
        <title>Host preference determinants of Valsa canker pathogens revealed by comparative genomics.</title>
        <authorList>
            <person name="Yin Z."/>
            <person name="Huang L."/>
        </authorList>
    </citation>
    <scope>NUCLEOTIDE SEQUENCE [LARGE SCALE GENOMIC DNA]</scope>
    <source>
        <strain evidence="3 4">SXYLt</strain>
    </source>
</reference>
<dbReference type="PANTHER" id="PTHR24114:SF2">
    <property type="entry name" value="F-BOX DOMAIN-CONTAINING PROTEIN-RELATED"/>
    <property type="match status" value="1"/>
</dbReference>
<dbReference type="Proteomes" id="UP000285146">
    <property type="component" value="Unassembled WGS sequence"/>
</dbReference>
<feature type="domain" description="LRR-containing protein second PH" evidence="2">
    <location>
        <begin position="301"/>
        <end position="424"/>
    </location>
</feature>